<keyword evidence="2" id="KW-1185">Reference proteome</keyword>
<sequence length="1135" mass="129651">MSKIFRLYKEGTSTYTCWNETPAFPYNSANRDTIDDPDGASARNEITSIPSPFARIDLVKTAFKEVCKLDRKTKKVELDGKTIFHKMISDALDVGEIFFNIDKYQNKIEIISWDPSIMINALQCDGSDGHLYLADALQKYMKSDSKTYNFDQLQNIYLLNYIDGPDELNIIGATSPATLFFSSANKLDYINDIYFAEDRPFDSEFQPLYKRDFEYVKVWFTLRKAIPSFSTLFPELEMYLNLTFKAITDTKQKNELNNLTAASVDLFSTIDVVSQQQNNSVEVLGHVLYKKSNKPATEKSEFTICLNGKTDSGTLPLVLPIEAGNKYSKLQYTTGKWGTANVAPYVDDVVDLNKRFLPFDGAQSPYLTISDFLEDTIIRVPHTLNKESFYDGNIVIDEAKLSYLLPLKILFFKYFSVLDLLTPLSNGKSMLEMQTVAGGSVRVVLRIPIVGNATVSYIEYSRSYYKERVADIQRNEGGMTEFNFTGLVMPIVKFNNQEDAYYTVSCISTFSRKFNLEFFSGMDKINSILMTCRNEDNLETYKAETYTIEKHNFDYIQVSDRNGFCGVLLPKYKNQRNVDTFEFAIDLGTSNTHIEYCKEGEDPKVFDFDKKDNQVCEMFVPSLVEGKGEQDDLIEEEQLIEKDFLPAEVGEGDFVFPTRTILSCSKTIDWTGVIEPYGLFNIPLTYDKRRDLQYNNIKYNIKWGKGEEHRVIESYVNCLMLMIRNKVLLNNGNLKHTKITWFYPISMAPKRLRKLQQTWDASYEKYFGKGTTNYMTESAAPIQYFFRRYATATNLVNIDIGGGTTDIAFAKNKEIQFVTSFKFASNTLFENPFSDLDKDNGIVDRYKNDILQLLKDKKLTELDRIFRSPNNLNPANLASFLFSLKNNSMAKEVDSKSIDFNYILQEDEDFKIVFILFYTSIIYHIAKIIKEKGLAVPRHITFSGNGSKLIKVVSTDSKLLAKYTKLIFEKVTGEKYMGDLDILGLDKDANPKEATCKGGIIGVKDNDARSKIIIFKGSSGFVEESDTYDHVDNSYIQNTIKSVCGFFDFALNTMNADFNFDENFGVTLNSLKIAKCICYKDLSTFLEKGIAQRREEAEGQDKIEETFFFYPIKGALNALSQAIYESLQSNTENID</sequence>
<evidence type="ECO:0000313" key="1">
    <source>
        <dbReference type="EMBL" id="QIU95054.1"/>
    </source>
</evidence>
<accession>A0A6H0KNL2</accession>
<evidence type="ECO:0000313" key="2">
    <source>
        <dbReference type="Proteomes" id="UP000501780"/>
    </source>
</evidence>
<protein>
    <submittedName>
        <fullName evidence="1">Uncharacterized protein</fullName>
    </submittedName>
</protein>
<reference evidence="1 2" key="1">
    <citation type="submission" date="2020-03" db="EMBL/GenBank/DDBJ databases">
        <title>Genomic analysis of Bacteroides faecium CBA7301.</title>
        <authorList>
            <person name="Kim J."/>
            <person name="Roh S.W."/>
        </authorList>
    </citation>
    <scope>NUCLEOTIDE SEQUENCE [LARGE SCALE GENOMIC DNA]</scope>
    <source>
        <strain evidence="1 2">CBA7301</strain>
    </source>
</reference>
<proteinExistence type="predicted"/>
<dbReference type="KEGG" id="bfc:BacF7301_13275"/>
<dbReference type="SUPFAM" id="SSF53067">
    <property type="entry name" value="Actin-like ATPase domain"/>
    <property type="match status" value="1"/>
</dbReference>
<dbReference type="Proteomes" id="UP000501780">
    <property type="component" value="Chromosome"/>
</dbReference>
<dbReference type="AlphaFoldDB" id="A0A6H0KNL2"/>
<dbReference type="RefSeq" id="WP_167963504.1">
    <property type="nucleotide sequence ID" value="NZ_CP050831.1"/>
</dbReference>
<name>A0A6H0KNL2_9BACE</name>
<organism evidence="1 2">
    <name type="scientific">Bacteroides faecium</name>
    <dbReference type="NCBI Taxonomy" id="2715212"/>
    <lineage>
        <taxon>Bacteria</taxon>
        <taxon>Pseudomonadati</taxon>
        <taxon>Bacteroidota</taxon>
        <taxon>Bacteroidia</taxon>
        <taxon>Bacteroidales</taxon>
        <taxon>Bacteroidaceae</taxon>
        <taxon>Bacteroides</taxon>
    </lineage>
</organism>
<dbReference type="InterPro" id="IPR043129">
    <property type="entry name" value="ATPase_NBD"/>
</dbReference>
<gene>
    <name evidence="1" type="ORF">BacF7301_13275</name>
</gene>
<dbReference type="EMBL" id="CP050831">
    <property type="protein sequence ID" value="QIU95054.1"/>
    <property type="molecule type" value="Genomic_DNA"/>
</dbReference>